<comment type="caution">
    <text evidence="1">The sequence shown here is derived from an EMBL/GenBank/DDBJ whole genome shotgun (WGS) entry which is preliminary data.</text>
</comment>
<proteinExistence type="predicted"/>
<dbReference type="Proteomes" id="UP000701801">
    <property type="component" value="Unassembled WGS sequence"/>
</dbReference>
<organism evidence="1 2">
    <name type="scientific">Hymenoscyphus albidus</name>
    <dbReference type="NCBI Taxonomy" id="595503"/>
    <lineage>
        <taxon>Eukaryota</taxon>
        <taxon>Fungi</taxon>
        <taxon>Dikarya</taxon>
        <taxon>Ascomycota</taxon>
        <taxon>Pezizomycotina</taxon>
        <taxon>Leotiomycetes</taxon>
        <taxon>Helotiales</taxon>
        <taxon>Helotiaceae</taxon>
        <taxon>Hymenoscyphus</taxon>
    </lineage>
</organism>
<dbReference type="EMBL" id="CAJVRM010000187">
    <property type="protein sequence ID" value="CAG8976716.1"/>
    <property type="molecule type" value="Genomic_DNA"/>
</dbReference>
<keyword evidence="2" id="KW-1185">Reference proteome</keyword>
<protein>
    <submittedName>
        <fullName evidence="1">Uncharacterized protein</fullName>
    </submittedName>
</protein>
<evidence type="ECO:0000313" key="2">
    <source>
        <dbReference type="Proteomes" id="UP000701801"/>
    </source>
</evidence>
<sequence>MAALPALRCRISHAWVKLSNSGEVLKLLKMIEREMGNRGSKSATGLNIPTSQIKPGAVKEQRVDGSYANILALRCTLMGFERSYQIKVLSNQKRLYTSSQHNELNP</sequence>
<accession>A0A9N9LSG1</accession>
<dbReference type="AlphaFoldDB" id="A0A9N9LSG1"/>
<evidence type="ECO:0000313" key="1">
    <source>
        <dbReference type="EMBL" id="CAG8976716.1"/>
    </source>
</evidence>
<gene>
    <name evidence="1" type="ORF">HYALB_00008485</name>
</gene>
<reference evidence="1" key="1">
    <citation type="submission" date="2021-07" db="EMBL/GenBank/DDBJ databases">
        <authorList>
            <person name="Durling M."/>
        </authorList>
    </citation>
    <scope>NUCLEOTIDE SEQUENCE</scope>
</reference>
<name>A0A9N9LSG1_9HELO</name>
<dbReference type="OrthoDB" id="3664053at2759"/>